<evidence type="ECO:0000256" key="3">
    <source>
        <dbReference type="ARBA" id="ARBA00022598"/>
    </source>
</evidence>
<keyword evidence="4 8" id="KW-0819">tRNA processing</keyword>
<dbReference type="AlphaFoldDB" id="A0A4R3MTC6"/>
<dbReference type="EC" id="6.3.4.19" evidence="8"/>
<evidence type="ECO:0000256" key="6">
    <source>
        <dbReference type="ARBA" id="ARBA00022840"/>
    </source>
</evidence>
<evidence type="ECO:0000259" key="9">
    <source>
        <dbReference type="SMART" id="SM00977"/>
    </source>
</evidence>
<dbReference type="SMART" id="SM00977">
    <property type="entry name" value="TilS_C"/>
    <property type="match status" value="1"/>
</dbReference>
<comment type="domain">
    <text evidence="8">The N-terminal region contains the highly conserved SGGXDS motif, predicted to be a P-loop motif involved in ATP binding.</text>
</comment>
<dbReference type="NCBIfam" id="TIGR02432">
    <property type="entry name" value="lysidine_TilS_N"/>
    <property type="match status" value="1"/>
</dbReference>
<evidence type="ECO:0000256" key="4">
    <source>
        <dbReference type="ARBA" id="ARBA00022694"/>
    </source>
</evidence>
<dbReference type="InterPro" id="IPR012796">
    <property type="entry name" value="Lysidine-tRNA-synth_C"/>
</dbReference>
<dbReference type="Gene3D" id="1.20.59.20">
    <property type="match status" value="1"/>
</dbReference>
<keyword evidence="5 8" id="KW-0547">Nucleotide-binding</keyword>
<evidence type="ECO:0000256" key="2">
    <source>
        <dbReference type="ARBA" id="ARBA00022490"/>
    </source>
</evidence>
<comment type="similarity">
    <text evidence="8">Belongs to the tRNA(Ile)-lysidine synthase family.</text>
</comment>
<evidence type="ECO:0000313" key="10">
    <source>
        <dbReference type="EMBL" id="TCT19690.1"/>
    </source>
</evidence>
<feature type="domain" description="Lysidine-tRNA(Ile) synthetase C-terminal" evidence="9">
    <location>
        <begin position="366"/>
        <end position="438"/>
    </location>
</feature>
<dbReference type="InterPro" id="IPR014729">
    <property type="entry name" value="Rossmann-like_a/b/a_fold"/>
</dbReference>
<evidence type="ECO:0000256" key="1">
    <source>
        <dbReference type="ARBA" id="ARBA00004496"/>
    </source>
</evidence>
<dbReference type="Pfam" id="PF09179">
    <property type="entry name" value="TilS"/>
    <property type="match status" value="1"/>
</dbReference>
<dbReference type="OrthoDB" id="9807403at2"/>
<proteinExistence type="inferred from homology"/>
<organism evidence="10 11">
    <name type="scientific">Thiobaca trueperi</name>
    <dbReference type="NCBI Taxonomy" id="127458"/>
    <lineage>
        <taxon>Bacteria</taxon>
        <taxon>Pseudomonadati</taxon>
        <taxon>Pseudomonadota</taxon>
        <taxon>Gammaproteobacteria</taxon>
        <taxon>Chromatiales</taxon>
        <taxon>Chromatiaceae</taxon>
        <taxon>Thiobaca</taxon>
    </lineage>
</organism>
<dbReference type="PANTHER" id="PTHR43033">
    <property type="entry name" value="TRNA(ILE)-LYSIDINE SYNTHASE-RELATED"/>
    <property type="match status" value="1"/>
</dbReference>
<dbReference type="GO" id="GO:0005524">
    <property type="term" value="F:ATP binding"/>
    <property type="evidence" value="ECO:0007669"/>
    <property type="project" value="UniProtKB-UniRule"/>
</dbReference>
<keyword evidence="3 8" id="KW-0436">Ligase</keyword>
<protein>
    <recommendedName>
        <fullName evidence="8">tRNA(Ile)-lysidine synthase</fullName>
        <ecNumber evidence="8">6.3.4.19</ecNumber>
    </recommendedName>
    <alternativeName>
        <fullName evidence="8">tRNA(Ile)-2-lysyl-cytidine synthase</fullName>
    </alternativeName>
    <alternativeName>
        <fullName evidence="8">tRNA(Ile)-lysidine synthetase</fullName>
    </alternativeName>
</protein>
<dbReference type="Gene3D" id="3.40.50.620">
    <property type="entry name" value="HUPs"/>
    <property type="match status" value="1"/>
</dbReference>
<dbReference type="SUPFAM" id="SSF52402">
    <property type="entry name" value="Adenine nucleotide alpha hydrolases-like"/>
    <property type="match status" value="1"/>
</dbReference>
<dbReference type="Pfam" id="PF01171">
    <property type="entry name" value="ATP_bind_3"/>
    <property type="match status" value="1"/>
</dbReference>
<comment type="subcellular location">
    <subcellularLocation>
        <location evidence="1 8">Cytoplasm</location>
    </subcellularLocation>
</comment>
<dbReference type="GO" id="GO:0032267">
    <property type="term" value="F:tRNA(Ile)-lysidine synthase activity"/>
    <property type="evidence" value="ECO:0007669"/>
    <property type="project" value="UniProtKB-EC"/>
</dbReference>
<dbReference type="InterPro" id="IPR012795">
    <property type="entry name" value="tRNA_Ile_lys_synt_N"/>
</dbReference>
<keyword evidence="2 8" id="KW-0963">Cytoplasm</keyword>
<name>A0A4R3MTC6_9GAMM</name>
<evidence type="ECO:0000256" key="8">
    <source>
        <dbReference type="HAMAP-Rule" id="MF_01161"/>
    </source>
</evidence>
<reference evidence="10 11" key="1">
    <citation type="submission" date="2019-03" db="EMBL/GenBank/DDBJ databases">
        <title>Genomic Encyclopedia of Type Strains, Phase IV (KMG-IV): sequencing the most valuable type-strain genomes for metagenomic binning, comparative biology and taxonomic classification.</title>
        <authorList>
            <person name="Goeker M."/>
        </authorList>
    </citation>
    <scope>NUCLEOTIDE SEQUENCE [LARGE SCALE GENOMIC DNA]</scope>
    <source>
        <strain evidence="10 11">DSM 13587</strain>
    </source>
</reference>
<keyword evidence="6 8" id="KW-0067">ATP-binding</keyword>
<accession>A0A4R3MTC6</accession>
<dbReference type="Proteomes" id="UP000295717">
    <property type="component" value="Unassembled WGS sequence"/>
</dbReference>
<evidence type="ECO:0000313" key="11">
    <source>
        <dbReference type="Proteomes" id="UP000295717"/>
    </source>
</evidence>
<dbReference type="PANTHER" id="PTHR43033:SF1">
    <property type="entry name" value="TRNA(ILE)-LYSIDINE SYNTHASE-RELATED"/>
    <property type="match status" value="1"/>
</dbReference>
<dbReference type="CDD" id="cd01992">
    <property type="entry name" value="TilS_N"/>
    <property type="match status" value="1"/>
</dbReference>
<dbReference type="SUPFAM" id="SSF56037">
    <property type="entry name" value="PheT/TilS domain"/>
    <property type="match status" value="1"/>
</dbReference>
<dbReference type="NCBIfam" id="TIGR02433">
    <property type="entry name" value="lysidine_TilS_C"/>
    <property type="match status" value="1"/>
</dbReference>
<gene>
    <name evidence="8" type="primary">tilS</name>
    <name evidence="10" type="ORF">EDC35_10718</name>
</gene>
<dbReference type="SUPFAM" id="SSF82829">
    <property type="entry name" value="MesJ substrate recognition domain-like"/>
    <property type="match status" value="1"/>
</dbReference>
<comment type="caution">
    <text evidence="10">The sequence shown here is derived from an EMBL/GenBank/DDBJ whole genome shotgun (WGS) entry which is preliminary data.</text>
</comment>
<dbReference type="Pfam" id="PF11734">
    <property type="entry name" value="TilS_C"/>
    <property type="match status" value="1"/>
</dbReference>
<dbReference type="InterPro" id="IPR012094">
    <property type="entry name" value="tRNA_Ile_lys_synt"/>
</dbReference>
<evidence type="ECO:0000256" key="5">
    <source>
        <dbReference type="ARBA" id="ARBA00022741"/>
    </source>
</evidence>
<dbReference type="InterPro" id="IPR015262">
    <property type="entry name" value="tRNA_Ile_lys_synt_subst-bd"/>
</dbReference>
<dbReference type="EMBL" id="SMAO01000007">
    <property type="protein sequence ID" value="TCT19690.1"/>
    <property type="molecule type" value="Genomic_DNA"/>
</dbReference>
<sequence length="461" mass="49578">MSGFDPGQLAARLAAFASAPRCWIAFSGGLDSSVLLSAAAAIRTQLPGALHAVHIDHGLHPDSGLWAARCASRCEALAIPLLIRRLNLQPPPGASIEAVARAARYRAFVDLLGPGDLLLTAHNRDDQAETLLLALLRGSGVQGLAAMPFAAPLGAGHLLRPLLDVTRDALAVYARAQGLDWSEDPSNGETALDRNYLRHRILPLLRERWPAVSTVLARSASHCAEAAELSERLAAETLAGLRGERPGTLDIPALSRLDRALQKAALRLWIRQAGFAAPDARHLDRILDEVLPARADANPLVAWAGCEVRRYRDALFVLAPLPCPPSPATEIQWSVGDAIATLELPHGLGRLVWHPAVDGKSEPKRLVVRFGQTGLSCRTSAAGHARPLKKLFQEAGIPVWLRPYVPLIFADESLLAVGGICLCRGQETAAAPQGTWSWQGHPWGIFVSVAAPRFLPETQRF</sequence>
<dbReference type="RefSeq" id="WP_132977748.1">
    <property type="nucleotide sequence ID" value="NZ_SMAO01000007.1"/>
</dbReference>
<dbReference type="InterPro" id="IPR011063">
    <property type="entry name" value="TilS/TtcA_N"/>
</dbReference>
<feature type="binding site" evidence="8">
    <location>
        <begin position="27"/>
        <end position="32"/>
    </location>
    <ligand>
        <name>ATP</name>
        <dbReference type="ChEBI" id="CHEBI:30616"/>
    </ligand>
</feature>
<dbReference type="HAMAP" id="MF_01161">
    <property type="entry name" value="tRNA_Ile_lys_synt"/>
    <property type="match status" value="1"/>
</dbReference>
<evidence type="ECO:0000256" key="7">
    <source>
        <dbReference type="ARBA" id="ARBA00048539"/>
    </source>
</evidence>
<dbReference type="GO" id="GO:0006400">
    <property type="term" value="P:tRNA modification"/>
    <property type="evidence" value="ECO:0007669"/>
    <property type="project" value="UniProtKB-UniRule"/>
</dbReference>
<keyword evidence="11" id="KW-1185">Reference proteome</keyword>
<comment type="catalytic activity">
    <reaction evidence="7 8">
        <text>cytidine(34) in tRNA(Ile2) + L-lysine + ATP = lysidine(34) in tRNA(Ile2) + AMP + diphosphate + H(+)</text>
        <dbReference type="Rhea" id="RHEA:43744"/>
        <dbReference type="Rhea" id="RHEA-COMP:10625"/>
        <dbReference type="Rhea" id="RHEA-COMP:10670"/>
        <dbReference type="ChEBI" id="CHEBI:15378"/>
        <dbReference type="ChEBI" id="CHEBI:30616"/>
        <dbReference type="ChEBI" id="CHEBI:32551"/>
        <dbReference type="ChEBI" id="CHEBI:33019"/>
        <dbReference type="ChEBI" id="CHEBI:82748"/>
        <dbReference type="ChEBI" id="CHEBI:83665"/>
        <dbReference type="ChEBI" id="CHEBI:456215"/>
        <dbReference type="EC" id="6.3.4.19"/>
    </reaction>
</comment>
<comment type="function">
    <text evidence="8">Ligates lysine onto the cytidine present at position 34 of the AUA codon-specific tRNA(Ile) that contains the anticodon CAU, in an ATP-dependent manner. Cytidine is converted to lysidine, thus changing the amino acid specificity of the tRNA from methionine to isoleucine.</text>
</comment>
<dbReference type="GO" id="GO:0005737">
    <property type="term" value="C:cytoplasm"/>
    <property type="evidence" value="ECO:0007669"/>
    <property type="project" value="UniProtKB-SubCell"/>
</dbReference>